<keyword evidence="1" id="KW-0732">Signal</keyword>
<name>A0A565C3I6_9BRAS</name>
<evidence type="ECO:0000313" key="4">
    <source>
        <dbReference type="Proteomes" id="UP000489600"/>
    </source>
</evidence>
<feature type="chain" id="PRO_5021800393" description="Neprosin PEP catalytic domain-containing protein" evidence="1">
    <location>
        <begin position="21"/>
        <end position="293"/>
    </location>
</feature>
<evidence type="ECO:0000313" key="3">
    <source>
        <dbReference type="EMBL" id="VVB08189.1"/>
    </source>
</evidence>
<protein>
    <recommendedName>
        <fullName evidence="2">Neprosin PEP catalytic domain-containing protein</fullName>
    </recommendedName>
</protein>
<sequence length="293" mass="32934">MTSLLLLIFSFSLICFHGKSQSVKYQEPEFECVDIYNQPSLHHPRLQNHQIQKTPSDEVLAMLSRETTSQNLLNDEAIAEFDIPEKGCPKGQVPIHKPRNFNYTAKPFHSISNGNRTIGQHVAGIRKIEAIPWRGASAWISVYQPKVHKGQFSMALIGLKTENNCKLNTIQFGWAVDPGLYGDNLPRLTTYWSPNKLHDGCFNVLCKGFVQVDKRLFLGAPFSNISVLGGAQFHTFLAINQYVTTDYKNVDIDSNKVGEDIDIRKCYNVNYLDNFGTNQQTFTFGGPGGLCDV</sequence>
<dbReference type="Pfam" id="PF14365">
    <property type="entry name" value="Neprosin_AP"/>
    <property type="match status" value="1"/>
</dbReference>
<dbReference type="InterPro" id="IPR004314">
    <property type="entry name" value="Neprosin"/>
</dbReference>
<dbReference type="Gene3D" id="3.90.1320.10">
    <property type="entry name" value="Outer-capsid protein sigma 3, large lobe"/>
    <property type="match status" value="1"/>
</dbReference>
<dbReference type="OrthoDB" id="1034053at2759"/>
<reference evidence="3" key="1">
    <citation type="submission" date="2019-07" db="EMBL/GenBank/DDBJ databases">
        <authorList>
            <person name="Dittberner H."/>
        </authorList>
    </citation>
    <scope>NUCLEOTIDE SEQUENCE [LARGE SCALE GENOMIC DNA]</scope>
</reference>
<feature type="signal peptide" evidence="1">
    <location>
        <begin position="1"/>
        <end position="20"/>
    </location>
</feature>
<organism evidence="3 4">
    <name type="scientific">Arabis nemorensis</name>
    <dbReference type="NCBI Taxonomy" id="586526"/>
    <lineage>
        <taxon>Eukaryota</taxon>
        <taxon>Viridiplantae</taxon>
        <taxon>Streptophyta</taxon>
        <taxon>Embryophyta</taxon>
        <taxon>Tracheophyta</taxon>
        <taxon>Spermatophyta</taxon>
        <taxon>Magnoliopsida</taxon>
        <taxon>eudicotyledons</taxon>
        <taxon>Gunneridae</taxon>
        <taxon>Pentapetalae</taxon>
        <taxon>rosids</taxon>
        <taxon>malvids</taxon>
        <taxon>Brassicales</taxon>
        <taxon>Brassicaceae</taxon>
        <taxon>Arabideae</taxon>
        <taxon>Arabis</taxon>
    </lineage>
</organism>
<dbReference type="Proteomes" id="UP000489600">
    <property type="component" value="Unassembled WGS sequence"/>
</dbReference>
<dbReference type="PANTHER" id="PTHR31589:SF248">
    <property type="entry name" value="CARBOXYL-TERMINAL PROTEINASE-LIKE PROTEIN (DUF239)-RELATED"/>
    <property type="match status" value="1"/>
</dbReference>
<dbReference type="InterPro" id="IPR053168">
    <property type="entry name" value="Glutamic_endopeptidase"/>
</dbReference>
<gene>
    <name evidence="3" type="ORF">ANE_LOCUS18633</name>
</gene>
<proteinExistence type="predicted"/>
<evidence type="ECO:0000259" key="2">
    <source>
        <dbReference type="PROSITE" id="PS52045"/>
    </source>
</evidence>
<dbReference type="PANTHER" id="PTHR31589">
    <property type="entry name" value="PROTEIN, PUTATIVE (DUF239)-RELATED-RELATED"/>
    <property type="match status" value="1"/>
</dbReference>
<dbReference type="PROSITE" id="PS52045">
    <property type="entry name" value="NEPROSIN_PEP_CD"/>
    <property type="match status" value="1"/>
</dbReference>
<evidence type="ECO:0000256" key="1">
    <source>
        <dbReference type="SAM" id="SignalP"/>
    </source>
</evidence>
<keyword evidence="4" id="KW-1185">Reference proteome</keyword>
<dbReference type="AlphaFoldDB" id="A0A565C3I6"/>
<comment type="caution">
    <text evidence="3">The sequence shown here is derived from an EMBL/GenBank/DDBJ whole genome shotgun (WGS) entry which is preliminary data.</text>
</comment>
<dbReference type="Pfam" id="PF03080">
    <property type="entry name" value="Neprosin"/>
    <property type="match status" value="1"/>
</dbReference>
<dbReference type="InterPro" id="IPR025521">
    <property type="entry name" value="Neprosin_propep"/>
</dbReference>
<feature type="domain" description="Neprosin PEP catalytic" evidence="2">
    <location>
        <begin position="115"/>
        <end position="293"/>
    </location>
</feature>
<accession>A0A565C3I6</accession>
<dbReference type="EMBL" id="CABITT030000006">
    <property type="protein sequence ID" value="VVB08189.1"/>
    <property type="molecule type" value="Genomic_DNA"/>
</dbReference>